<comment type="caution">
    <text evidence="1">The sequence shown here is derived from an EMBL/GenBank/DDBJ whole genome shotgun (WGS) entry which is preliminary data.</text>
</comment>
<protein>
    <submittedName>
        <fullName evidence="1">Uncharacterized protein</fullName>
    </submittedName>
</protein>
<dbReference type="EMBL" id="BARS01018626">
    <property type="protein sequence ID" value="GAF96524.1"/>
    <property type="molecule type" value="Genomic_DNA"/>
</dbReference>
<sequence>MPVSLLRNDQLRPLMAGLAYMLLCALGSGATRSLRSWLEHTSDPGVLRVC</sequence>
<evidence type="ECO:0000313" key="1">
    <source>
        <dbReference type="EMBL" id="GAF96524.1"/>
    </source>
</evidence>
<accession>X0TTI9</accession>
<name>X0TTI9_9ZZZZ</name>
<dbReference type="AlphaFoldDB" id="X0TTI9"/>
<gene>
    <name evidence="1" type="ORF">S01H1_30289</name>
</gene>
<feature type="non-terminal residue" evidence="1">
    <location>
        <position position="50"/>
    </location>
</feature>
<reference evidence="1" key="1">
    <citation type="journal article" date="2014" name="Front. Microbiol.">
        <title>High frequency of phylogenetically diverse reductive dehalogenase-homologous genes in deep subseafloor sedimentary metagenomes.</title>
        <authorList>
            <person name="Kawai M."/>
            <person name="Futagami T."/>
            <person name="Toyoda A."/>
            <person name="Takaki Y."/>
            <person name="Nishi S."/>
            <person name="Hori S."/>
            <person name="Arai W."/>
            <person name="Tsubouchi T."/>
            <person name="Morono Y."/>
            <person name="Uchiyama I."/>
            <person name="Ito T."/>
            <person name="Fujiyama A."/>
            <person name="Inagaki F."/>
            <person name="Takami H."/>
        </authorList>
    </citation>
    <scope>NUCLEOTIDE SEQUENCE</scope>
    <source>
        <strain evidence="1">Expedition CK06-06</strain>
    </source>
</reference>
<organism evidence="1">
    <name type="scientific">marine sediment metagenome</name>
    <dbReference type="NCBI Taxonomy" id="412755"/>
    <lineage>
        <taxon>unclassified sequences</taxon>
        <taxon>metagenomes</taxon>
        <taxon>ecological metagenomes</taxon>
    </lineage>
</organism>
<proteinExistence type="predicted"/>